<gene>
    <name evidence="5" type="ORF">GLOINDRAFT_83084</name>
</gene>
<evidence type="ECO:0000259" key="4">
    <source>
        <dbReference type="Pfam" id="PF20147"/>
    </source>
</evidence>
<sequence length="193" mass="22356">MRPENYTSTSDIFCRHDLMYSINVYVSCTMKHHSMGSSKKSVENRVKTWLNACRFSEHVGKDLSDFVISIDNTNHVETLREMIFNEGGSKNRFYDLDSSDLILLKVHNCNVHSEVISKIILQTQEIGCTCVEQLDTTHLLSNYWNEQPSEKKPHVVVEVPFFALKQKNLEMFIPNANKTLTSYILEYDIKNKT</sequence>
<evidence type="ECO:0000313" key="5">
    <source>
        <dbReference type="EMBL" id="ESA22348.1"/>
    </source>
</evidence>
<protein>
    <recommendedName>
        <fullName evidence="4">Crinkler effector protein N-terminal domain-containing protein</fullName>
    </recommendedName>
</protein>
<dbReference type="AlphaFoldDB" id="U9UUW3"/>
<dbReference type="GO" id="GO:0005576">
    <property type="term" value="C:extracellular region"/>
    <property type="evidence" value="ECO:0007669"/>
    <property type="project" value="UniProtKB-SubCell"/>
</dbReference>
<dbReference type="EMBL" id="KI275663">
    <property type="protein sequence ID" value="ESA22348.1"/>
    <property type="molecule type" value="Genomic_DNA"/>
</dbReference>
<feature type="domain" description="Crinkler effector protein N-terminal" evidence="4">
    <location>
        <begin position="59"/>
        <end position="158"/>
    </location>
</feature>
<accession>U9UUW3</accession>
<proteinExistence type="predicted"/>
<dbReference type="HOGENOM" id="CLU_1409460_0_0_1"/>
<dbReference type="Pfam" id="PF20147">
    <property type="entry name" value="Crinkler"/>
    <property type="match status" value="1"/>
</dbReference>
<comment type="subcellular location">
    <subcellularLocation>
        <location evidence="1">Host cell</location>
    </subcellularLocation>
    <subcellularLocation>
        <location evidence="2">Secreted</location>
    </subcellularLocation>
</comment>
<organism evidence="5">
    <name type="scientific">Rhizophagus irregularis (strain DAOM 181602 / DAOM 197198 / MUCL 43194)</name>
    <name type="common">Arbuscular mycorrhizal fungus</name>
    <name type="synonym">Glomus intraradices</name>
    <dbReference type="NCBI Taxonomy" id="747089"/>
    <lineage>
        <taxon>Eukaryota</taxon>
        <taxon>Fungi</taxon>
        <taxon>Fungi incertae sedis</taxon>
        <taxon>Mucoromycota</taxon>
        <taxon>Glomeromycotina</taxon>
        <taxon>Glomeromycetes</taxon>
        <taxon>Glomerales</taxon>
        <taxon>Glomeraceae</taxon>
        <taxon>Rhizophagus</taxon>
    </lineage>
</organism>
<evidence type="ECO:0000256" key="3">
    <source>
        <dbReference type="ARBA" id="ARBA00022525"/>
    </source>
</evidence>
<dbReference type="InterPro" id="IPR045379">
    <property type="entry name" value="Crinkler_N"/>
</dbReference>
<keyword evidence="3" id="KW-0964">Secreted</keyword>
<evidence type="ECO:0000256" key="1">
    <source>
        <dbReference type="ARBA" id="ARBA00004340"/>
    </source>
</evidence>
<dbReference type="GO" id="GO:0043657">
    <property type="term" value="C:host cell"/>
    <property type="evidence" value="ECO:0007669"/>
    <property type="project" value="UniProtKB-SubCell"/>
</dbReference>
<evidence type="ECO:0000256" key="2">
    <source>
        <dbReference type="ARBA" id="ARBA00004613"/>
    </source>
</evidence>
<name>U9UUW3_RHIID</name>
<reference evidence="5" key="1">
    <citation type="submission" date="2013-07" db="EMBL/GenBank/DDBJ databases">
        <title>The genome of an arbuscular mycorrhizal fungus provides insights into the evolution of the oldest plant symbiosis.</title>
        <authorList>
            <consortium name="DOE Joint Genome Institute"/>
            <person name="Tisserant E."/>
            <person name="Malbreil M."/>
            <person name="Kuo A."/>
            <person name="Kohler A."/>
            <person name="Symeonidi A."/>
            <person name="Balestrini R."/>
            <person name="Charron P."/>
            <person name="Duensing N."/>
            <person name="Frei-dit-Frey N."/>
            <person name="Gianinazzi-Pearson V."/>
            <person name="Gilbert B."/>
            <person name="Handa Y."/>
            <person name="Hijri M."/>
            <person name="Kaul R."/>
            <person name="Kawaguchi M."/>
            <person name="Krajinski F."/>
            <person name="Lammers P."/>
            <person name="Lapierre D."/>
            <person name="Masclaux F.G."/>
            <person name="Murat C."/>
            <person name="Morin E."/>
            <person name="Ndikumana S."/>
            <person name="Pagni M."/>
            <person name="Petitpierre D."/>
            <person name="Requena N."/>
            <person name="Rosikiewicz P."/>
            <person name="Riley R."/>
            <person name="Saito K."/>
            <person name="San Clemente H."/>
            <person name="Shapiro H."/>
            <person name="van Tuinen D."/>
            <person name="Becard G."/>
            <person name="Bonfante P."/>
            <person name="Paszkowski U."/>
            <person name="Shachar-Hill Y."/>
            <person name="Young J.P."/>
            <person name="Sanders I.R."/>
            <person name="Henrissat B."/>
            <person name="Rensing S.A."/>
            <person name="Grigoriev I.V."/>
            <person name="Corradi N."/>
            <person name="Roux C."/>
            <person name="Martin F."/>
        </authorList>
    </citation>
    <scope>NUCLEOTIDE SEQUENCE</scope>
    <source>
        <strain evidence="5">DAOM 197198</strain>
    </source>
</reference>